<evidence type="ECO:0000256" key="1">
    <source>
        <dbReference type="ARBA" id="ARBA00022679"/>
    </source>
</evidence>
<keyword evidence="4 6" id="KW-0520">NAD</keyword>
<comment type="similarity">
    <text evidence="6">Belongs to the NAD kinase family.</text>
</comment>
<feature type="binding site" evidence="6">
    <location>
        <position position="159"/>
    </location>
    <ligand>
        <name>NAD(+)</name>
        <dbReference type="ChEBI" id="CHEBI:57540"/>
    </ligand>
</feature>
<dbReference type="InterPro" id="IPR017437">
    <property type="entry name" value="ATP-NAD_kinase_PpnK-typ_C"/>
</dbReference>
<dbReference type="GO" id="GO:0005737">
    <property type="term" value="C:cytoplasm"/>
    <property type="evidence" value="ECO:0007669"/>
    <property type="project" value="UniProtKB-SubCell"/>
</dbReference>
<dbReference type="InterPro" id="IPR016064">
    <property type="entry name" value="NAD/diacylglycerol_kinase_sf"/>
</dbReference>
<evidence type="ECO:0000256" key="6">
    <source>
        <dbReference type="HAMAP-Rule" id="MF_00361"/>
    </source>
</evidence>
<dbReference type="GO" id="GO:0006741">
    <property type="term" value="P:NADP+ biosynthetic process"/>
    <property type="evidence" value="ECO:0007669"/>
    <property type="project" value="UniProtKB-UniRule"/>
</dbReference>
<evidence type="ECO:0000313" key="8">
    <source>
        <dbReference type="EMBL" id="MCS5710458.1"/>
    </source>
</evidence>
<feature type="binding site" evidence="6">
    <location>
        <begin position="74"/>
        <end position="75"/>
    </location>
    <ligand>
        <name>NAD(+)</name>
        <dbReference type="ChEBI" id="CHEBI:57540"/>
    </ligand>
</feature>
<dbReference type="PANTHER" id="PTHR20275">
    <property type="entry name" value="NAD KINASE"/>
    <property type="match status" value="1"/>
</dbReference>
<dbReference type="HAMAP" id="MF_00361">
    <property type="entry name" value="NAD_kinase"/>
    <property type="match status" value="1"/>
</dbReference>
<dbReference type="Gene3D" id="3.40.50.10330">
    <property type="entry name" value="Probable inorganic polyphosphate/atp-NAD kinase, domain 1"/>
    <property type="match status" value="1"/>
</dbReference>
<comment type="cofactor">
    <cofactor evidence="6">
        <name>a divalent metal cation</name>
        <dbReference type="ChEBI" id="CHEBI:60240"/>
    </cofactor>
</comment>
<organism evidence="7">
    <name type="scientific">Candidatus Berkiella aquae</name>
    <dbReference type="NCBI Taxonomy" id="295108"/>
    <lineage>
        <taxon>Bacteria</taxon>
        <taxon>Pseudomonadati</taxon>
        <taxon>Pseudomonadota</taxon>
        <taxon>Gammaproteobacteria</taxon>
        <taxon>Candidatus Berkiellales</taxon>
        <taxon>Candidatus Berkiellaceae</taxon>
        <taxon>Candidatus Berkiella</taxon>
    </lineage>
</organism>
<dbReference type="EMBL" id="LKAJ01000003">
    <property type="protein sequence ID" value="KRG21851.1"/>
    <property type="molecule type" value="Genomic_DNA"/>
</dbReference>
<evidence type="ECO:0000256" key="2">
    <source>
        <dbReference type="ARBA" id="ARBA00022777"/>
    </source>
</evidence>
<comment type="caution">
    <text evidence="7">The sequence shown here is derived from an EMBL/GenBank/DDBJ whole genome shotgun (WGS) entry which is preliminary data.</text>
</comment>
<feature type="binding site" evidence="6">
    <location>
        <position position="176"/>
    </location>
    <ligand>
        <name>NAD(+)</name>
        <dbReference type="ChEBI" id="CHEBI:57540"/>
    </ligand>
</feature>
<dbReference type="GO" id="GO:0005524">
    <property type="term" value="F:ATP binding"/>
    <property type="evidence" value="ECO:0007669"/>
    <property type="project" value="UniProtKB-KW"/>
</dbReference>
<keyword evidence="6" id="KW-0547">Nucleotide-binding</keyword>
<dbReference type="EMBL" id="LKAJ02000001">
    <property type="protein sequence ID" value="MCS5710458.1"/>
    <property type="molecule type" value="Genomic_DNA"/>
</dbReference>
<dbReference type="PATRIC" id="fig|1590043.3.peg.1054"/>
<evidence type="ECO:0000313" key="7">
    <source>
        <dbReference type="EMBL" id="KRG21851.1"/>
    </source>
</evidence>
<feature type="binding site" evidence="6">
    <location>
        <position position="178"/>
    </location>
    <ligand>
        <name>NAD(+)</name>
        <dbReference type="ChEBI" id="CHEBI:57540"/>
    </ligand>
</feature>
<reference evidence="7" key="1">
    <citation type="submission" date="2015-09" db="EMBL/GenBank/DDBJ databases">
        <title>Draft Genome Sequences of Two Novel Amoeba-resistant Intranuclear Bacteria, Candidatus Berkiella cookevillensis and Candidatus Berkiella aquae.</title>
        <authorList>
            <person name="Mehari Y.T."/>
            <person name="Arivett B.A."/>
            <person name="Farone A.L."/>
            <person name="Gunderson J.H."/>
            <person name="Farone M.B."/>
        </authorList>
    </citation>
    <scope>NUCLEOTIDE SEQUENCE [LARGE SCALE GENOMIC DNA]</scope>
    <source>
        <strain evidence="7">HT99</strain>
    </source>
</reference>
<dbReference type="EC" id="2.7.1.23" evidence="6"/>
<dbReference type="GO" id="GO:0019674">
    <property type="term" value="P:NAD+ metabolic process"/>
    <property type="evidence" value="ECO:0007669"/>
    <property type="project" value="InterPro"/>
</dbReference>
<keyword evidence="6" id="KW-0963">Cytoplasm</keyword>
<dbReference type="STRING" id="295108.HT99x_01044"/>
<keyword evidence="1 6" id="KW-0808">Transferase</keyword>
<evidence type="ECO:0000256" key="5">
    <source>
        <dbReference type="ARBA" id="ARBA00047925"/>
    </source>
</evidence>
<dbReference type="Proteomes" id="UP000051497">
    <property type="component" value="Unassembled WGS sequence"/>
</dbReference>
<dbReference type="AlphaFoldDB" id="A0A0Q9YM65"/>
<keyword evidence="6" id="KW-0067">ATP-binding</keyword>
<dbReference type="PANTHER" id="PTHR20275:SF0">
    <property type="entry name" value="NAD KINASE"/>
    <property type="match status" value="1"/>
</dbReference>
<feature type="binding site" evidence="6">
    <location>
        <begin position="189"/>
        <end position="194"/>
    </location>
    <ligand>
        <name>NAD(+)</name>
        <dbReference type="ChEBI" id="CHEBI:57540"/>
    </ligand>
</feature>
<protein>
    <recommendedName>
        <fullName evidence="6">NAD kinase</fullName>
        <ecNumber evidence="6">2.7.1.23</ecNumber>
    </recommendedName>
    <alternativeName>
        <fullName evidence="6">ATP-dependent NAD kinase</fullName>
    </alternativeName>
</protein>
<proteinExistence type="inferred from homology"/>
<feature type="binding site" evidence="6">
    <location>
        <position position="249"/>
    </location>
    <ligand>
        <name>NAD(+)</name>
        <dbReference type="ChEBI" id="CHEBI:57540"/>
    </ligand>
</feature>
<dbReference type="GO" id="GO:0051287">
    <property type="term" value="F:NAD binding"/>
    <property type="evidence" value="ECO:0007669"/>
    <property type="project" value="UniProtKB-ARBA"/>
</dbReference>
<reference evidence="8" key="3">
    <citation type="submission" date="2021-06" db="EMBL/GenBank/DDBJ databases">
        <title>Genomic Description and Analysis of Intracellular Bacteria, Candidatus Berkiella cookevillensis and Candidatus Berkiella aquae.</title>
        <authorList>
            <person name="Kidane D.T."/>
            <person name="Mehari Y.T."/>
            <person name="Rice F.C."/>
            <person name="Arivett B.A."/>
            <person name="Farone A.L."/>
            <person name="Berk S.G."/>
            <person name="Farone M.B."/>
        </authorList>
    </citation>
    <scope>NUCLEOTIDE SEQUENCE</scope>
    <source>
        <strain evidence="8">HT99</strain>
    </source>
</reference>
<reference evidence="8" key="2">
    <citation type="journal article" date="2016" name="Genome Announc.">
        <title>Draft Genome Sequences of Two Novel Amoeba-Resistant Intranuclear Bacteria, 'Candidatus Berkiella cookevillensis' and 'Candidatus Berkiella aquae'.</title>
        <authorList>
            <person name="Mehari Y.T."/>
            <person name="Arivett B.A."/>
            <person name="Farone A.L."/>
            <person name="Gunderson J.H."/>
            <person name="Farone M.B."/>
        </authorList>
    </citation>
    <scope>NUCLEOTIDE SEQUENCE</scope>
    <source>
        <strain evidence="8">HT99</strain>
    </source>
</reference>
<feature type="active site" description="Proton acceptor" evidence="6">
    <location>
        <position position="74"/>
    </location>
</feature>
<dbReference type="GO" id="GO:0003951">
    <property type="term" value="F:NAD+ kinase activity"/>
    <property type="evidence" value="ECO:0007669"/>
    <property type="project" value="UniProtKB-UniRule"/>
</dbReference>
<comment type="catalytic activity">
    <reaction evidence="5 6">
        <text>NAD(+) + ATP = ADP + NADP(+) + H(+)</text>
        <dbReference type="Rhea" id="RHEA:18629"/>
        <dbReference type="ChEBI" id="CHEBI:15378"/>
        <dbReference type="ChEBI" id="CHEBI:30616"/>
        <dbReference type="ChEBI" id="CHEBI:57540"/>
        <dbReference type="ChEBI" id="CHEBI:58349"/>
        <dbReference type="ChEBI" id="CHEBI:456216"/>
        <dbReference type="EC" id="2.7.1.23"/>
    </reaction>
</comment>
<dbReference type="GO" id="GO:0046872">
    <property type="term" value="F:metal ion binding"/>
    <property type="evidence" value="ECO:0007669"/>
    <property type="project" value="UniProtKB-UniRule"/>
</dbReference>
<evidence type="ECO:0000256" key="3">
    <source>
        <dbReference type="ARBA" id="ARBA00022857"/>
    </source>
</evidence>
<comment type="caution">
    <text evidence="6">Lacks conserved residue(s) required for the propagation of feature annotation.</text>
</comment>
<dbReference type="InterPro" id="IPR017438">
    <property type="entry name" value="ATP-NAD_kinase_N"/>
</dbReference>
<sequence length="291" mass="31767">MAPIFSTIGLIGKHANPEVQSTLASLVTFLQAQGIEVLMEASCAQVMSPSLPIKAISREQLGALCDLVIVVGGDGSLLDAARSVVDHDVPVVGVNRGRLGFLTDISPQALTQSLGPILRGEFQEEFRFFLEMQLVREDNIVSTGTALNDVVLYSGDIARMMDFQVIIDDQFVYRQRSDGLITATPTGSTAYALSGGGPILHPSLAAIVMVPMHPHTLSSRPIVVDSNAKIELHIMPDSLLNPRLSCDGQIHFDAKPDDRIVIKRKSKQLRLLHPTDYDYYYTLRSKLGWSA</sequence>
<comment type="function">
    <text evidence="6">Involved in the regulation of the intracellular balance of NAD and NADP, and is a key enzyme in the biosynthesis of NADP. Catalyzes specifically the phosphorylation on 2'-hydroxyl of the adenosine moiety of NAD to yield NADP.</text>
</comment>
<dbReference type="Pfam" id="PF20143">
    <property type="entry name" value="NAD_kinase_C"/>
    <property type="match status" value="1"/>
</dbReference>
<keyword evidence="2 6" id="KW-0418">Kinase</keyword>
<keyword evidence="3 6" id="KW-0521">NADP</keyword>
<dbReference type="RefSeq" id="WP_075065675.1">
    <property type="nucleotide sequence ID" value="NZ_LKAJ02000001.1"/>
</dbReference>
<comment type="subcellular location">
    <subcellularLocation>
        <location evidence="6">Cytoplasm</location>
    </subcellularLocation>
</comment>
<gene>
    <name evidence="7" type="primary">ppnK</name>
    <name evidence="6" type="synonym">nadK</name>
    <name evidence="8" type="ORF">HT99x_003375</name>
    <name evidence="7" type="ORF">HT99x_01044</name>
</gene>
<evidence type="ECO:0000256" key="4">
    <source>
        <dbReference type="ARBA" id="ARBA00023027"/>
    </source>
</evidence>
<accession>A0A0Q9YM65</accession>
<dbReference type="SUPFAM" id="SSF111331">
    <property type="entry name" value="NAD kinase/diacylglycerol kinase-like"/>
    <property type="match status" value="1"/>
</dbReference>
<evidence type="ECO:0000313" key="9">
    <source>
        <dbReference type="Proteomes" id="UP000051497"/>
    </source>
</evidence>
<name>A0A0Q9YM65_9GAMM</name>
<dbReference type="NCBIfam" id="NF002306">
    <property type="entry name" value="PRK01231.1"/>
    <property type="match status" value="1"/>
</dbReference>
<dbReference type="OrthoDB" id="9774737at2"/>
<keyword evidence="9" id="KW-1185">Reference proteome</keyword>
<dbReference type="Pfam" id="PF01513">
    <property type="entry name" value="NAD_kinase"/>
    <property type="match status" value="1"/>
</dbReference>
<dbReference type="InterPro" id="IPR002504">
    <property type="entry name" value="NADK"/>
</dbReference>
<dbReference type="Gene3D" id="2.60.200.30">
    <property type="entry name" value="Probable inorganic polyphosphate/atp-NAD kinase, domain 2"/>
    <property type="match status" value="1"/>
</dbReference>
<feature type="binding site" evidence="6">
    <location>
        <begin position="148"/>
        <end position="149"/>
    </location>
    <ligand>
        <name>NAD(+)</name>
        <dbReference type="ChEBI" id="CHEBI:57540"/>
    </ligand>
</feature>